<evidence type="ECO:0000313" key="4">
    <source>
        <dbReference type="Proteomes" id="UP001279734"/>
    </source>
</evidence>
<dbReference type="InterPro" id="IPR011990">
    <property type="entry name" value="TPR-like_helical_dom_sf"/>
</dbReference>
<dbReference type="InterPro" id="IPR046960">
    <property type="entry name" value="PPR_At4g14850-like_plant"/>
</dbReference>
<dbReference type="InterPro" id="IPR046848">
    <property type="entry name" value="E_motif"/>
</dbReference>
<protein>
    <recommendedName>
        <fullName evidence="5">Pentatricopeptide repeat-containing protein</fullName>
    </recommendedName>
</protein>
<feature type="repeat" description="PPR" evidence="2">
    <location>
        <begin position="79"/>
        <end position="109"/>
    </location>
</feature>
<dbReference type="PROSITE" id="PS51375">
    <property type="entry name" value="PPR"/>
    <property type="match status" value="7"/>
</dbReference>
<dbReference type="Pfam" id="PF01535">
    <property type="entry name" value="PPR"/>
    <property type="match status" value="9"/>
</dbReference>
<dbReference type="GO" id="GO:0003723">
    <property type="term" value="F:RNA binding"/>
    <property type="evidence" value="ECO:0007669"/>
    <property type="project" value="InterPro"/>
</dbReference>
<dbReference type="PANTHER" id="PTHR47926">
    <property type="entry name" value="PENTATRICOPEPTIDE REPEAT-CONTAINING PROTEIN"/>
    <property type="match status" value="1"/>
</dbReference>
<dbReference type="FunFam" id="1.25.40.10:FF:000125">
    <property type="entry name" value="Pentatricopeptide repeat-containing protein"/>
    <property type="match status" value="1"/>
</dbReference>
<evidence type="ECO:0008006" key="5">
    <source>
        <dbReference type="Google" id="ProtNLM"/>
    </source>
</evidence>
<dbReference type="EMBL" id="BSYO01000009">
    <property type="protein sequence ID" value="GMH09253.1"/>
    <property type="molecule type" value="Genomic_DNA"/>
</dbReference>
<keyword evidence="1" id="KW-0677">Repeat</keyword>
<proteinExistence type="predicted"/>
<feature type="repeat" description="PPR" evidence="2">
    <location>
        <begin position="172"/>
        <end position="206"/>
    </location>
</feature>
<name>A0AAD3XLM7_NEPGR</name>
<feature type="repeat" description="PPR" evidence="2">
    <location>
        <begin position="234"/>
        <end position="268"/>
    </location>
</feature>
<dbReference type="AlphaFoldDB" id="A0AAD3XLM7"/>
<dbReference type="Pfam" id="PF20431">
    <property type="entry name" value="E_motif"/>
    <property type="match status" value="1"/>
</dbReference>
<dbReference type="Pfam" id="PF12854">
    <property type="entry name" value="PPR_1"/>
    <property type="match status" value="1"/>
</dbReference>
<sequence length="729" mass="82253">MIAFGRFRTSIICLFNAPVKPRYCSLVANPSEVDSELPKTLLRKLTLDESQLLECVVKHNFYQAREVLDKMPQRGNQSRVVTWTSILTKFSKGGYVDEARAVFEIMPDRTVVTYNAMLSGYIQSGRLRDACRFFRDIPQRNVVSWTSMLYGLMNGGMVEEGKRFFEEMPERNVVTWNSMVVGLIKNGDLEGARHIFDAMPAKDLVSWNSIIDGYAENYRMDEARALFDLMEEKNVVTWTTVISGYCRVGDVESAYELFVRMPKKNVVSWTAMISGFAWNGSYREAILIFLKMRSSDVKPNEETFVSLAYACAGLGFPQLGMQLHAQIIVNYAQSDDHDRRLFNSMIYMYSKFGMMDHAESLFVKNSRCWTIHCCNAMINGYVRTGELEKAQNTFDIVPFRDKISWTCMISGYFSVGRVAKACELFKSMPDRDAVAWTVMISGHVQNELFLEASYLFSEMRMQGISPLQSTYSTLLGAAGATAHLQQGRQMHCLLMKTQPVPDLILENSLITMYAKCGLVDDACRIFSNMGIRDLVSWNSMIMGYSYHGRAHEALELFDAMMESGIKPNSVTFLGILSACSHAGLIDQGWVMYRNMSDMYGIQPDFEHHISMIDLLGRAGKAQEAEEFVSRLPSGQYVALWGALLGVCGLSKVNNEIAKCASNRLIKLDPLNAPAHIVLCNLHASDGQYHEEEMLRKAMILKGIRKVPGCSWISRGGRVHVFLSGDRPLS</sequence>
<evidence type="ECO:0000256" key="1">
    <source>
        <dbReference type="ARBA" id="ARBA00022737"/>
    </source>
</evidence>
<dbReference type="GO" id="GO:0009451">
    <property type="term" value="P:RNA modification"/>
    <property type="evidence" value="ECO:0007669"/>
    <property type="project" value="InterPro"/>
</dbReference>
<feature type="repeat" description="PPR" evidence="2">
    <location>
        <begin position="401"/>
        <end position="431"/>
    </location>
</feature>
<dbReference type="InterPro" id="IPR002885">
    <property type="entry name" value="PPR_rpt"/>
</dbReference>
<accession>A0AAD3XLM7</accession>
<gene>
    <name evidence="3" type="ORF">Nepgr_011094</name>
</gene>
<dbReference type="GO" id="GO:0048731">
    <property type="term" value="P:system development"/>
    <property type="evidence" value="ECO:0007669"/>
    <property type="project" value="UniProtKB-ARBA"/>
</dbReference>
<organism evidence="3 4">
    <name type="scientific">Nepenthes gracilis</name>
    <name type="common">Slender pitcher plant</name>
    <dbReference type="NCBI Taxonomy" id="150966"/>
    <lineage>
        <taxon>Eukaryota</taxon>
        <taxon>Viridiplantae</taxon>
        <taxon>Streptophyta</taxon>
        <taxon>Embryophyta</taxon>
        <taxon>Tracheophyta</taxon>
        <taxon>Spermatophyta</taxon>
        <taxon>Magnoliopsida</taxon>
        <taxon>eudicotyledons</taxon>
        <taxon>Gunneridae</taxon>
        <taxon>Pentapetalae</taxon>
        <taxon>Caryophyllales</taxon>
        <taxon>Nepenthaceae</taxon>
        <taxon>Nepenthes</taxon>
    </lineage>
</organism>
<dbReference type="Proteomes" id="UP001279734">
    <property type="component" value="Unassembled WGS sequence"/>
</dbReference>
<reference evidence="3" key="1">
    <citation type="submission" date="2023-05" db="EMBL/GenBank/DDBJ databases">
        <title>Nepenthes gracilis genome sequencing.</title>
        <authorList>
            <person name="Fukushima K."/>
        </authorList>
    </citation>
    <scope>NUCLEOTIDE SEQUENCE</scope>
    <source>
        <strain evidence="3">SING2019-196</strain>
    </source>
</reference>
<evidence type="ECO:0000313" key="3">
    <source>
        <dbReference type="EMBL" id="GMH09253.1"/>
    </source>
</evidence>
<comment type="caution">
    <text evidence="3">The sequence shown here is derived from an EMBL/GenBank/DDBJ whole genome shotgun (WGS) entry which is preliminary data.</text>
</comment>
<dbReference type="Gene3D" id="1.25.40.10">
    <property type="entry name" value="Tetratricopeptide repeat domain"/>
    <property type="match status" value="6"/>
</dbReference>
<dbReference type="FunFam" id="1.25.40.10:FF:001543">
    <property type="entry name" value="Pentatricopeptide repeat-containing protein At1g32415, mitochondrial"/>
    <property type="match status" value="1"/>
</dbReference>
<feature type="repeat" description="PPR" evidence="2">
    <location>
        <begin position="110"/>
        <end position="144"/>
    </location>
</feature>
<keyword evidence="4" id="KW-1185">Reference proteome</keyword>
<dbReference type="NCBIfam" id="TIGR00756">
    <property type="entry name" value="PPR"/>
    <property type="match status" value="9"/>
</dbReference>
<evidence type="ECO:0000256" key="2">
    <source>
        <dbReference type="PROSITE-ProRule" id="PRU00708"/>
    </source>
</evidence>
<feature type="repeat" description="PPR" evidence="2">
    <location>
        <begin position="533"/>
        <end position="567"/>
    </location>
</feature>
<dbReference type="PANTHER" id="PTHR47926:SF404">
    <property type="entry name" value="(PPR) REPEAT-CONTAINING PROTEIN, PUTATIVE-RELATED"/>
    <property type="match status" value="1"/>
</dbReference>
<dbReference type="FunFam" id="1.25.40.10:FF:000090">
    <property type="entry name" value="Pentatricopeptide repeat-containing protein, chloroplastic"/>
    <property type="match status" value="1"/>
</dbReference>
<dbReference type="Pfam" id="PF13041">
    <property type="entry name" value="PPR_2"/>
    <property type="match status" value="3"/>
</dbReference>
<feature type="repeat" description="PPR" evidence="2">
    <location>
        <begin position="432"/>
        <end position="466"/>
    </location>
</feature>